<keyword evidence="1" id="KW-0805">Transcription regulation</keyword>
<reference evidence="7" key="1">
    <citation type="submission" date="2016-11" db="EMBL/GenBank/DDBJ databases">
        <authorList>
            <person name="Varghese N."/>
            <person name="Submissions S."/>
        </authorList>
    </citation>
    <scope>NUCLEOTIDE SEQUENCE [LARGE SCALE GENOMIC DNA]</scope>
    <source>
        <strain evidence="7">DSM 19978</strain>
    </source>
</reference>
<gene>
    <name evidence="6" type="ORF">SAMN05443549_10499</name>
</gene>
<dbReference type="Gene3D" id="1.10.260.40">
    <property type="entry name" value="lambda repressor-like DNA-binding domains"/>
    <property type="match status" value="1"/>
</dbReference>
<accession>A0A1M5JWC0</accession>
<evidence type="ECO:0000256" key="3">
    <source>
        <dbReference type="ARBA" id="ARBA00023163"/>
    </source>
</evidence>
<dbReference type="RefSeq" id="WP_073370393.1">
    <property type="nucleotide sequence ID" value="NZ_FQWB01000004.1"/>
</dbReference>
<dbReference type="InterPro" id="IPR001387">
    <property type="entry name" value="Cro/C1-type_HTH"/>
</dbReference>
<evidence type="ECO:0000256" key="1">
    <source>
        <dbReference type="ARBA" id="ARBA00023015"/>
    </source>
</evidence>
<dbReference type="Pfam" id="PF00356">
    <property type="entry name" value="LacI"/>
    <property type="match status" value="1"/>
</dbReference>
<dbReference type="OrthoDB" id="628703at2"/>
<dbReference type="Proteomes" id="UP000184516">
    <property type="component" value="Unassembled WGS sequence"/>
</dbReference>
<keyword evidence="7" id="KW-1185">Reference proteome</keyword>
<dbReference type="GO" id="GO:0003700">
    <property type="term" value="F:DNA-binding transcription factor activity"/>
    <property type="evidence" value="ECO:0007669"/>
    <property type="project" value="TreeGrafter"/>
</dbReference>
<evidence type="ECO:0000259" key="5">
    <source>
        <dbReference type="PROSITE" id="PS50943"/>
    </source>
</evidence>
<dbReference type="PROSITE" id="PS50943">
    <property type="entry name" value="HTH_CROC1"/>
    <property type="match status" value="1"/>
</dbReference>
<keyword evidence="3" id="KW-0804">Transcription</keyword>
<dbReference type="SUPFAM" id="SSF47413">
    <property type="entry name" value="lambda repressor-like DNA-binding domains"/>
    <property type="match status" value="1"/>
</dbReference>
<dbReference type="CDD" id="cd01392">
    <property type="entry name" value="HTH_LacI"/>
    <property type="match status" value="1"/>
</dbReference>
<dbReference type="PANTHER" id="PTHR30146">
    <property type="entry name" value="LACI-RELATED TRANSCRIPTIONAL REPRESSOR"/>
    <property type="match status" value="1"/>
</dbReference>
<dbReference type="STRING" id="468056.SAMN05443549_10499"/>
<dbReference type="AlphaFoldDB" id="A0A1M5JWC0"/>
<dbReference type="SUPFAM" id="SSF53822">
    <property type="entry name" value="Periplasmic binding protein-like I"/>
    <property type="match status" value="1"/>
</dbReference>
<dbReference type="InterPro" id="IPR028082">
    <property type="entry name" value="Peripla_BP_I"/>
</dbReference>
<feature type="domain" description="HTH cro/C1-type" evidence="5">
    <location>
        <begin position="3"/>
        <end position="53"/>
    </location>
</feature>
<dbReference type="InterPro" id="IPR025997">
    <property type="entry name" value="SBP_2_dom"/>
</dbReference>
<name>A0A1M5JWC0_9FLAO</name>
<protein>
    <submittedName>
        <fullName evidence="6">Transcriptional regulator, LacI family</fullName>
    </submittedName>
</protein>
<feature type="domain" description="HTH lacI-type" evidence="4">
    <location>
        <begin position="5"/>
        <end position="59"/>
    </location>
</feature>
<keyword evidence="2" id="KW-0238">DNA-binding</keyword>
<evidence type="ECO:0000259" key="4">
    <source>
        <dbReference type="PROSITE" id="PS50932"/>
    </source>
</evidence>
<dbReference type="Gene3D" id="3.40.50.2300">
    <property type="match status" value="2"/>
</dbReference>
<dbReference type="GO" id="GO:0000976">
    <property type="term" value="F:transcription cis-regulatory region binding"/>
    <property type="evidence" value="ECO:0007669"/>
    <property type="project" value="TreeGrafter"/>
</dbReference>
<dbReference type="PANTHER" id="PTHR30146:SF144">
    <property type="entry name" value="LACI-FAMILY TRANSCRIPTION REGULATOR"/>
    <property type="match status" value="1"/>
</dbReference>
<dbReference type="InterPro" id="IPR010982">
    <property type="entry name" value="Lambda_DNA-bd_dom_sf"/>
</dbReference>
<evidence type="ECO:0000256" key="2">
    <source>
        <dbReference type="ARBA" id="ARBA00023125"/>
    </source>
</evidence>
<dbReference type="EMBL" id="FQWB01000004">
    <property type="protein sequence ID" value="SHG44877.1"/>
    <property type="molecule type" value="Genomic_DNA"/>
</dbReference>
<dbReference type="PROSITE" id="PS50932">
    <property type="entry name" value="HTH_LACI_2"/>
    <property type="match status" value="1"/>
</dbReference>
<dbReference type="InterPro" id="IPR000843">
    <property type="entry name" value="HTH_LacI"/>
</dbReference>
<dbReference type="Pfam" id="PF13407">
    <property type="entry name" value="Peripla_BP_4"/>
    <property type="match status" value="1"/>
</dbReference>
<dbReference type="SMART" id="SM00354">
    <property type="entry name" value="HTH_LACI"/>
    <property type="match status" value="1"/>
</dbReference>
<sequence length="346" mass="39693">MDRKYTIKDIAEMAGVSKGTVDRVLHKRGKVSDEALNKINEVLNVINYEPNLIARNLKNNKVYRICILLPDPEIDPYWKPCIKGIEDAVQEFRAYNFSIKTFFFNPESKKSFLKKNGAVLEMSPDAVLLPPLFHKEALEVVKKYEEQNVIVNIFNNQIQSDSIKSFVGQDLFHSGRVAAKLLDLLLKKGQIAVIHIDESIKNAIHMQEKERGFRNYFSERKNQDYTITTLKLKNPNVEINLTNFLNENPDLSGIFISTSKAYQIAKAISEIKDKKIAIIGYDLIENNVSYLNQGVIDFLIHQNQKKQTYLGVTSIIEFFLFDKQIPNTILLPIDIVNSENASFYIE</sequence>
<organism evidence="6 7">
    <name type="scientific">Flavobacterium fluvii</name>
    <dbReference type="NCBI Taxonomy" id="468056"/>
    <lineage>
        <taxon>Bacteria</taxon>
        <taxon>Pseudomonadati</taxon>
        <taxon>Bacteroidota</taxon>
        <taxon>Flavobacteriia</taxon>
        <taxon>Flavobacteriales</taxon>
        <taxon>Flavobacteriaceae</taxon>
        <taxon>Flavobacterium</taxon>
    </lineage>
</organism>
<proteinExistence type="predicted"/>
<evidence type="ECO:0000313" key="7">
    <source>
        <dbReference type="Proteomes" id="UP000184516"/>
    </source>
</evidence>
<dbReference type="PROSITE" id="PS00356">
    <property type="entry name" value="HTH_LACI_1"/>
    <property type="match status" value="1"/>
</dbReference>
<evidence type="ECO:0000313" key="6">
    <source>
        <dbReference type="EMBL" id="SHG44877.1"/>
    </source>
</evidence>